<reference evidence="5 6" key="1">
    <citation type="journal article" date="2014" name="Genome Announc.">
        <title>Draft Genome Sequence of the Haloacid-Degrading Burkholderia caribensis Strain MBA4.</title>
        <authorList>
            <person name="Pan Y."/>
            <person name="Kong K.F."/>
            <person name="Tsang J.S."/>
        </authorList>
    </citation>
    <scope>NUCLEOTIDE SEQUENCE [LARGE SCALE GENOMIC DNA]</scope>
    <source>
        <strain evidence="5 6">MBA4</strain>
    </source>
</reference>
<proteinExistence type="predicted"/>
<dbReference type="PRINTS" id="PR00032">
    <property type="entry name" value="HTHARAC"/>
</dbReference>
<evidence type="ECO:0000256" key="2">
    <source>
        <dbReference type="ARBA" id="ARBA00023125"/>
    </source>
</evidence>
<evidence type="ECO:0000313" key="6">
    <source>
        <dbReference type="Proteomes" id="UP000019146"/>
    </source>
</evidence>
<organism evidence="5 6">
    <name type="scientific">Paraburkholderia caribensis MBA4</name>
    <dbReference type="NCBI Taxonomy" id="1323664"/>
    <lineage>
        <taxon>Bacteria</taxon>
        <taxon>Pseudomonadati</taxon>
        <taxon>Pseudomonadota</taxon>
        <taxon>Betaproteobacteria</taxon>
        <taxon>Burkholderiales</taxon>
        <taxon>Burkholderiaceae</taxon>
        <taxon>Paraburkholderia</taxon>
    </lineage>
</organism>
<dbReference type="InterPro" id="IPR009057">
    <property type="entry name" value="Homeodomain-like_sf"/>
</dbReference>
<dbReference type="PROSITE" id="PS01124">
    <property type="entry name" value="HTH_ARAC_FAMILY_2"/>
    <property type="match status" value="1"/>
</dbReference>
<dbReference type="GO" id="GO:0003700">
    <property type="term" value="F:DNA-binding transcription factor activity"/>
    <property type="evidence" value="ECO:0007669"/>
    <property type="project" value="InterPro"/>
</dbReference>
<dbReference type="SUPFAM" id="SSF46689">
    <property type="entry name" value="Homeodomain-like"/>
    <property type="match status" value="2"/>
</dbReference>
<dbReference type="InterPro" id="IPR020449">
    <property type="entry name" value="Tscrpt_reg_AraC-type_HTH"/>
</dbReference>
<feature type="domain" description="HTH araC/xylS-type" evidence="4">
    <location>
        <begin position="172"/>
        <end position="270"/>
    </location>
</feature>
<dbReference type="InterPro" id="IPR018060">
    <property type="entry name" value="HTH_AraC"/>
</dbReference>
<dbReference type="Gene3D" id="1.10.10.60">
    <property type="entry name" value="Homeodomain-like"/>
    <property type="match status" value="1"/>
</dbReference>
<evidence type="ECO:0000259" key="4">
    <source>
        <dbReference type="PROSITE" id="PS01124"/>
    </source>
</evidence>
<keyword evidence="1" id="KW-0805">Transcription regulation</keyword>
<keyword evidence="3" id="KW-0804">Transcription</keyword>
<sequence length="276" mass="30131">MMNQATRLATARGLRCQPMYVAFTDRGRTLMPGFQLVVPTGPTVVRAAGCDDLGRSHSILIGAPFTAVIPTMARLDTIADSAPNGWVIALESGVLGQVSQEAFCAVPKWSTSWDPFLRETVDTLGALHNADLIDAACADAFADVISMHIALRYGHCAGSAQPDTPLTRRMLTRIHLFIHEHIAEAILVEQLAALVHMSASNFARVFKTATGNPPHLYVTLERVKFARTMLCEDTLPLVEVAAHAGFQTQQHFTDVFHRYTGMTPRAFRLAHRNVGG</sequence>
<dbReference type="PANTHER" id="PTHR46796">
    <property type="entry name" value="HTH-TYPE TRANSCRIPTIONAL ACTIVATOR RHAS-RELATED"/>
    <property type="match status" value="1"/>
</dbReference>
<dbReference type="SMART" id="SM00342">
    <property type="entry name" value="HTH_ARAC"/>
    <property type="match status" value="1"/>
</dbReference>
<protein>
    <submittedName>
        <fullName evidence="5">Transcriptional regulator, AraC family</fullName>
    </submittedName>
</protein>
<evidence type="ECO:0000256" key="1">
    <source>
        <dbReference type="ARBA" id="ARBA00023015"/>
    </source>
</evidence>
<dbReference type="GO" id="GO:0043565">
    <property type="term" value="F:sequence-specific DNA binding"/>
    <property type="evidence" value="ECO:0007669"/>
    <property type="project" value="InterPro"/>
</dbReference>
<dbReference type="Pfam" id="PF12833">
    <property type="entry name" value="HTH_18"/>
    <property type="match status" value="1"/>
</dbReference>
<gene>
    <name evidence="5" type="ORF">K788_0000224</name>
</gene>
<dbReference type="KEGG" id="bcai:K788_0000224"/>
<name>A0A0P0RJH2_9BURK</name>
<evidence type="ECO:0000256" key="3">
    <source>
        <dbReference type="ARBA" id="ARBA00023163"/>
    </source>
</evidence>
<dbReference type="EMBL" id="CP012747">
    <property type="protein sequence ID" value="ALL68756.1"/>
    <property type="molecule type" value="Genomic_DNA"/>
</dbReference>
<accession>A0A0P0RJH2</accession>
<dbReference type="Proteomes" id="UP000019146">
    <property type="component" value="Chromosome 2"/>
</dbReference>
<dbReference type="AlphaFoldDB" id="A0A0P0RJH2"/>
<dbReference type="InterPro" id="IPR050204">
    <property type="entry name" value="AraC_XylS_family_regulators"/>
</dbReference>
<keyword evidence="2" id="KW-0238">DNA-binding</keyword>
<evidence type="ECO:0000313" key="5">
    <source>
        <dbReference type="EMBL" id="ALL68756.1"/>
    </source>
</evidence>